<dbReference type="SUPFAM" id="SSF49899">
    <property type="entry name" value="Concanavalin A-like lectins/glucanases"/>
    <property type="match status" value="2"/>
</dbReference>
<dbReference type="PANTHER" id="PTHR42535">
    <property type="entry name" value="OOKINETE PROTEIN, PUTATIVE-RELATED"/>
    <property type="match status" value="1"/>
</dbReference>
<evidence type="ECO:0000313" key="5">
    <source>
        <dbReference type="Proteomes" id="UP000033869"/>
    </source>
</evidence>
<comment type="caution">
    <text evidence="4">The sequence shown here is derived from an EMBL/GenBank/DDBJ whole genome shotgun (WGS) entry which is preliminary data.</text>
</comment>
<dbReference type="AlphaFoldDB" id="A0A0G0YI02"/>
<feature type="domain" description="LamG-like jellyroll fold" evidence="3">
    <location>
        <begin position="210"/>
        <end position="344"/>
    </location>
</feature>
<dbReference type="Pfam" id="PF13385">
    <property type="entry name" value="Laminin_G_3"/>
    <property type="match status" value="2"/>
</dbReference>
<dbReference type="InterPro" id="IPR013320">
    <property type="entry name" value="ConA-like_dom_sf"/>
</dbReference>
<organism evidence="4 5">
    <name type="scientific">candidate division CPR2 bacterium GW2011_GWC1_41_48</name>
    <dbReference type="NCBI Taxonomy" id="1618344"/>
    <lineage>
        <taxon>Bacteria</taxon>
        <taxon>Bacteria division CPR2</taxon>
    </lineage>
</organism>
<evidence type="ECO:0000256" key="1">
    <source>
        <dbReference type="ARBA" id="ARBA00022729"/>
    </source>
</evidence>
<dbReference type="InterPro" id="IPR018765">
    <property type="entry name" value="DUF2341"/>
</dbReference>
<evidence type="ECO:0000313" key="4">
    <source>
        <dbReference type="EMBL" id="KKS09161.1"/>
    </source>
</evidence>
<dbReference type="Gene3D" id="2.60.120.200">
    <property type="match status" value="2"/>
</dbReference>
<dbReference type="Proteomes" id="UP000033869">
    <property type="component" value="Unassembled WGS sequence"/>
</dbReference>
<dbReference type="InterPro" id="IPR006558">
    <property type="entry name" value="LamG-like"/>
</dbReference>
<name>A0A0G0YI02_UNCC2</name>
<dbReference type="EMBL" id="LCBL01000003">
    <property type="protein sequence ID" value="KKS09161.1"/>
    <property type="molecule type" value="Genomic_DNA"/>
</dbReference>
<keyword evidence="1" id="KW-0732">Signal</keyword>
<gene>
    <name evidence="4" type="ORF">UU65_C0003G0216</name>
</gene>
<proteinExistence type="predicted"/>
<reference evidence="4 5" key="1">
    <citation type="journal article" date="2015" name="Nature">
        <title>rRNA introns, odd ribosomes, and small enigmatic genomes across a large radiation of phyla.</title>
        <authorList>
            <person name="Brown C.T."/>
            <person name="Hug L.A."/>
            <person name="Thomas B.C."/>
            <person name="Sharon I."/>
            <person name="Castelle C.J."/>
            <person name="Singh A."/>
            <person name="Wilkins M.J."/>
            <person name="Williams K.H."/>
            <person name="Banfield J.F."/>
        </authorList>
    </citation>
    <scope>NUCLEOTIDE SEQUENCE [LARGE SCALE GENOMIC DNA]</scope>
</reference>
<protein>
    <submittedName>
        <fullName evidence="4">Fibronectin type III domain protein</fullName>
    </submittedName>
</protein>
<evidence type="ECO:0000256" key="2">
    <source>
        <dbReference type="ARBA" id="ARBA00023157"/>
    </source>
</evidence>
<dbReference type="PANTHER" id="PTHR42535:SF2">
    <property type="entry name" value="CHROMOSOME UNDETERMINED SCAFFOLD_146, WHOLE GENOME SHOTGUN SEQUENCE"/>
    <property type="match status" value="1"/>
</dbReference>
<keyword evidence="2" id="KW-1015">Disulfide bond</keyword>
<accession>A0A0G0YI02</accession>
<evidence type="ECO:0000259" key="3">
    <source>
        <dbReference type="SMART" id="SM00560"/>
    </source>
</evidence>
<feature type="domain" description="LamG-like jellyroll fold" evidence="3">
    <location>
        <begin position="510"/>
        <end position="642"/>
    </location>
</feature>
<dbReference type="Pfam" id="PF10102">
    <property type="entry name" value="DUF2341"/>
    <property type="match status" value="1"/>
</dbReference>
<dbReference type="SMART" id="SM00560">
    <property type="entry name" value="LamGL"/>
    <property type="match status" value="2"/>
</dbReference>
<sequence>MIFAIVASTILLMIGLTIAQLVVSEIKLSADAANSQQAYFVAESGIEEAYYQTNKGAGIPDEGVEICIIPNTLCYRYEKDPVTGTITVKSLGFGIFRTFNFTMQNKWNLGKYRRPITISNTGSTLTDYQVPVSPFADSNFINNNGLVGSWHFSEGSGTTAADMSGNSNNGSLTNSPTWVDGQTGFGKALSFNGTNNYVSVSNSGLINPTSDFSIEGWIKSGTATDQIIYSQGNSSNDTTLLNFFLLNTGKIYYVIRNDAGSLISNSGTINVPVGQWSHVVFTKTGTTFGLYVNGVGETFTQTLPSSPYTFNKSTIGLCNRLTPTGYFNGQIDEVKIYSRAFSSSSPNEPLNRYNYFKSSGQKLRPDYQDLRFTNNSGTELPYWQETDNKYWVKADALANGSNNINMYYGNSSASFDSNCSDGNGDKANCHNNTFAAVGTYAQEITPDANTKGLWHMNSSWADSSSNINNGTAYGNAAFSTQRKLGSHAGTFDGAGDYVDVGNGASLNIRGNVTISAWVYRPTSSSSGCIVRKGDYATYSLNIQSDGKFYFNNYYSDAAGQQVTSDDSVPSGGWHHIAAIRNNHIIYFYLDGKISGIKSLTNSGFSTFTQALNMGRGHSEPYANYFTGYMDEVFISNNVTSFSQIMRDAGIRQYAVTEPTLTSIGNEES</sequence>